<organism evidence="2">
    <name type="scientific">Pseudo-nitzschia australis</name>
    <dbReference type="NCBI Taxonomy" id="44445"/>
    <lineage>
        <taxon>Eukaryota</taxon>
        <taxon>Sar</taxon>
        <taxon>Stramenopiles</taxon>
        <taxon>Ochrophyta</taxon>
        <taxon>Bacillariophyta</taxon>
        <taxon>Bacillariophyceae</taxon>
        <taxon>Bacillariophycidae</taxon>
        <taxon>Bacillariales</taxon>
        <taxon>Bacillariaceae</taxon>
        <taxon>Pseudo-nitzschia</taxon>
    </lineage>
</organism>
<sequence length="140" mass="15351">MLAHLSRVVLMVRSGEGLAKALEFYTAGLGLQAVRVTDEWADLRTTTSTADDYSQQQQEQQHHHQSLSICLRAVTSESQVTTGYSPLLQFQVENMDRVIAKCVQLGGNLDGPIQYPAHGKIAALRSPDGHMIGIYEPVTS</sequence>
<feature type="domain" description="VOC" evidence="1">
    <location>
        <begin position="7"/>
        <end position="137"/>
    </location>
</feature>
<dbReference type="PANTHER" id="PTHR33993">
    <property type="entry name" value="GLYOXALASE-RELATED"/>
    <property type="match status" value="1"/>
</dbReference>
<gene>
    <name evidence="2" type="ORF">PAUS00366_LOCUS4020</name>
</gene>
<dbReference type="InterPro" id="IPR037523">
    <property type="entry name" value="VOC_core"/>
</dbReference>
<dbReference type="EMBL" id="HBIX01005071">
    <property type="protein sequence ID" value="CAE0711283.1"/>
    <property type="molecule type" value="Transcribed_RNA"/>
</dbReference>
<dbReference type="Pfam" id="PF00903">
    <property type="entry name" value="Glyoxalase"/>
    <property type="match status" value="1"/>
</dbReference>
<dbReference type="AlphaFoldDB" id="A0A7S4ACU9"/>
<dbReference type="InterPro" id="IPR029068">
    <property type="entry name" value="Glyas_Bleomycin-R_OHBP_Dase"/>
</dbReference>
<evidence type="ECO:0000313" key="2">
    <source>
        <dbReference type="EMBL" id="CAE0711283.1"/>
    </source>
</evidence>
<proteinExistence type="predicted"/>
<dbReference type="PANTHER" id="PTHR33993:SF14">
    <property type="entry name" value="GB|AAF24581.1"/>
    <property type="match status" value="1"/>
</dbReference>
<dbReference type="InterPro" id="IPR052164">
    <property type="entry name" value="Anthracycline_SecMetBiosynth"/>
</dbReference>
<dbReference type="InterPro" id="IPR004360">
    <property type="entry name" value="Glyas_Fos-R_dOase_dom"/>
</dbReference>
<dbReference type="SUPFAM" id="SSF54593">
    <property type="entry name" value="Glyoxalase/Bleomycin resistance protein/Dihydroxybiphenyl dioxygenase"/>
    <property type="match status" value="1"/>
</dbReference>
<evidence type="ECO:0000259" key="1">
    <source>
        <dbReference type="PROSITE" id="PS51819"/>
    </source>
</evidence>
<dbReference type="Gene3D" id="3.10.180.10">
    <property type="entry name" value="2,3-Dihydroxybiphenyl 1,2-Dioxygenase, domain 1"/>
    <property type="match status" value="1"/>
</dbReference>
<dbReference type="PROSITE" id="PS51819">
    <property type="entry name" value="VOC"/>
    <property type="match status" value="1"/>
</dbReference>
<name>A0A7S4ACU9_9STRA</name>
<accession>A0A7S4ACU9</accession>
<protein>
    <recommendedName>
        <fullName evidence="1">VOC domain-containing protein</fullName>
    </recommendedName>
</protein>
<reference evidence="2" key="1">
    <citation type="submission" date="2021-01" db="EMBL/GenBank/DDBJ databases">
        <authorList>
            <person name="Corre E."/>
            <person name="Pelletier E."/>
            <person name="Niang G."/>
            <person name="Scheremetjew M."/>
            <person name="Finn R."/>
            <person name="Kale V."/>
            <person name="Holt S."/>
            <person name="Cochrane G."/>
            <person name="Meng A."/>
            <person name="Brown T."/>
            <person name="Cohen L."/>
        </authorList>
    </citation>
    <scope>NUCLEOTIDE SEQUENCE</scope>
    <source>
        <strain evidence="2">10249 10 AB</strain>
    </source>
</reference>